<evidence type="ECO:0000256" key="2">
    <source>
        <dbReference type="SAM" id="SignalP"/>
    </source>
</evidence>
<feature type="region of interest" description="Disordered" evidence="1">
    <location>
        <begin position="107"/>
        <end position="159"/>
    </location>
</feature>
<keyword evidence="2" id="KW-0732">Signal</keyword>
<feature type="compositionally biased region" description="Polar residues" evidence="1">
    <location>
        <begin position="31"/>
        <end position="48"/>
    </location>
</feature>
<feature type="signal peptide" evidence="2">
    <location>
        <begin position="1"/>
        <end position="25"/>
    </location>
</feature>
<reference evidence="3 4" key="1">
    <citation type="journal article" date="2017" name="ISME J.">
        <title>Energy and carbon metabolisms in a deep terrestrial subsurface fluid microbial community.</title>
        <authorList>
            <person name="Momper L."/>
            <person name="Jungbluth S.P."/>
            <person name="Lee M.D."/>
            <person name="Amend J.P."/>
        </authorList>
    </citation>
    <scope>NUCLEOTIDE SEQUENCE [LARGE SCALE GENOMIC DNA]</scope>
    <source>
        <strain evidence="3">SURF_26</strain>
    </source>
</reference>
<feature type="chain" id="PRO_5017323910" description="Lipoprotein" evidence="2">
    <location>
        <begin position="26"/>
        <end position="530"/>
    </location>
</feature>
<organism evidence="3 4">
    <name type="scientific">Candidatus Auribacter fodinae</name>
    <dbReference type="NCBI Taxonomy" id="2093366"/>
    <lineage>
        <taxon>Bacteria</taxon>
        <taxon>Pseudomonadati</taxon>
        <taxon>Candidatus Auribacterota</taxon>
        <taxon>Candidatus Auribacteria</taxon>
        <taxon>Candidatus Auribacterales</taxon>
        <taxon>Candidatus Auribacteraceae</taxon>
        <taxon>Candidatus Auribacter</taxon>
    </lineage>
</organism>
<evidence type="ECO:0000256" key="1">
    <source>
        <dbReference type="SAM" id="MobiDB-lite"/>
    </source>
</evidence>
<feature type="compositionally biased region" description="Polar residues" evidence="1">
    <location>
        <begin position="131"/>
        <end position="158"/>
    </location>
</feature>
<dbReference type="AlphaFoldDB" id="A0A3A4R720"/>
<name>A0A3A4R720_9BACT</name>
<gene>
    <name evidence="3" type="ORF">C4541_03555</name>
</gene>
<dbReference type="Proteomes" id="UP000266426">
    <property type="component" value="Unassembled WGS sequence"/>
</dbReference>
<feature type="compositionally biased region" description="Basic and acidic residues" evidence="1">
    <location>
        <begin position="109"/>
        <end position="129"/>
    </location>
</feature>
<feature type="compositionally biased region" description="Basic and acidic residues" evidence="1">
    <location>
        <begin position="56"/>
        <end position="75"/>
    </location>
</feature>
<sequence>MKNTIRNICLCLLAACIFLSGCGSKNDEQATKQTASDSTETPVGQTDSVKPVRKGRIADKPVPHARKEEPDRRAVLPEPRQQQKVLSAEEQMKEYYREKGIEYPETAEDVSRLREESRRVSSDLVERKSPRINQSAEQQTPEPAEATKQNMQSTSASIDGTAEEGVENVVAEQGTDQPDYSDAEPPEVIDIAFVPSEAFPGDSVTILVQAVDNLSGVASIYGVIHSPSKKATLSFSCPLLEDDGKFSGVIKIPEHAEEGQWLLSSLRLADAVNNSKNYSQNARLLRNSFLTVVNSDSDTLSPELRAVTVDPREPEGGDKVNITIQAVDEKSGVARVYGVYASPSANARLSFSCMYDVQSGLFNGSFTIPEDAQSGVWRIEYIRLEDEAKNSVLCYEKDFSSLFHNAEIQVYTRNSDGAPPALARVSVYPFSVAYKEEVEIAVQARDDVSGIASVTGRLKSPSGIAHIPFVCNFNSDRNEYTARIIIQMNTEVGTWRVDNILVIDNARNQHNYIYQTEPVVEQATFEVVGE</sequence>
<dbReference type="PROSITE" id="PS51257">
    <property type="entry name" value="PROKAR_LIPOPROTEIN"/>
    <property type="match status" value="1"/>
</dbReference>
<feature type="region of interest" description="Disordered" evidence="1">
    <location>
        <begin position="27"/>
        <end position="88"/>
    </location>
</feature>
<comment type="caution">
    <text evidence="3">The sequence shown here is derived from an EMBL/GenBank/DDBJ whole genome shotgun (WGS) entry which is preliminary data.</text>
</comment>
<evidence type="ECO:0000313" key="4">
    <source>
        <dbReference type="Proteomes" id="UP000266426"/>
    </source>
</evidence>
<evidence type="ECO:0000313" key="3">
    <source>
        <dbReference type="EMBL" id="RJP60749.1"/>
    </source>
</evidence>
<dbReference type="EMBL" id="QZJZ01000023">
    <property type="protein sequence ID" value="RJP60749.1"/>
    <property type="molecule type" value="Genomic_DNA"/>
</dbReference>
<protein>
    <recommendedName>
        <fullName evidence="5">Lipoprotein</fullName>
    </recommendedName>
</protein>
<accession>A0A3A4R720</accession>
<evidence type="ECO:0008006" key="5">
    <source>
        <dbReference type="Google" id="ProtNLM"/>
    </source>
</evidence>
<proteinExistence type="predicted"/>